<sequence>MSDSLSSIKLVLLGDSGVGKTSIVTHYVSGSAANNVKPTIGAAFVTKEINVDGKSLELLIWDTAGQEVYRGLAPMYYRSALIAIIVFDITRIQSYEAVSYWIKELKTNVDGNIIILVCGNKTDLDDQRVIESTTAQTMADGEGALYAETSATTGAGIERMFQLAVSKLLSTRKTDTDQNQQKGVNLKDNQNTKQSGGCC</sequence>
<dbReference type="SUPFAM" id="SSF52540">
    <property type="entry name" value="P-loop containing nucleoside triphosphate hydrolases"/>
    <property type="match status" value="1"/>
</dbReference>
<feature type="region of interest" description="Disordered" evidence="2">
    <location>
        <begin position="174"/>
        <end position="199"/>
    </location>
</feature>
<proteinExistence type="predicted"/>
<dbReference type="CDD" id="cd00154">
    <property type="entry name" value="Rab"/>
    <property type="match status" value="1"/>
</dbReference>
<evidence type="ECO:0000256" key="2">
    <source>
        <dbReference type="SAM" id="MobiDB-lite"/>
    </source>
</evidence>
<dbReference type="EMBL" id="JAPFFF010000019">
    <property type="protein sequence ID" value="KAK8857947.1"/>
    <property type="molecule type" value="Genomic_DNA"/>
</dbReference>
<reference evidence="3 4" key="1">
    <citation type="submission" date="2024-04" db="EMBL/GenBank/DDBJ databases">
        <title>Tritrichomonas musculus Genome.</title>
        <authorList>
            <person name="Alves-Ferreira E."/>
            <person name="Grigg M."/>
            <person name="Lorenzi H."/>
            <person name="Galac M."/>
        </authorList>
    </citation>
    <scope>NUCLEOTIDE SEQUENCE [LARGE SCALE GENOMIC DNA]</scope>
    <source>
        <strain evidence="3 4">EAF2021</strain>
    </source>
</reference>
<organism evidence="3 4">
    <name type="scientific">Tritrichomonas musculus</name>
    <dbReference type="NCBI Taxonomy" id="1915356"/>
    <lineage>
        <taxon>Eukaryota</taxon>
        <taxon>Metamonada</taxon>
        <taxon>Parabasalia</taxon>
        <taxon>Tritrichomonadida</taxon>
        <taxon>Tritrichomonadidae</taxon>
        <taxon>Tritrichomonas</taxon>
    </lineage>
</organism>
<keyword evidence="1" id="KW-0547">Nucleotide-binding</keyword>
<dbReference type="InterPro" id="IPR027417">
    <property type="entry name" value="P-loop_NTPase"/>
</dbReference>
<evidence type="ECO:0000313" key="4">
    <source>
        <dbReference type="Proteomes" id="UP001470230"/>
    </source>
</evidence>
<protein>
    <recommendedName>
        <fullName evidence="5">Small GTP-binding protein</fullName>
    </recommendedName>
</protein>
<keyword evidence="4" id="KW-1185">Reference proteome</keyword>
<dbReference type="PRINTS" id="PR00449">
    <property type="entry name" value="RASTRNSFRMNG"/>
</dbReference>
<dbReference type="SMART" id="SM00176">
    <property type="entry name" value="RAN"/>
    <property type="match status" value="1"/>
</dbReference>
<dbReference type="SMART" id="SM00174">
    <property type="entry name" value="RHO"/>
    <property type="match status" value="1"/>
</dbReference>
<accession>A0ABR2I600</accession>
<dbReference type="SMART" id="SM00173">
    <property type="entry name" value="RAS"/>
    <property type="match status" value="1"/>
</dbReference>
<dbReference type="NCBIfam" id="TIGR00231">
    <property type="entry name" value="small_GTP"/>
    <property type="match status" value="1"/>
</dbReference>
<dbReference type="Proteomes" id="UP001470230">
    <property type="component" value="Unassembled WGS sequence"/>
</dbReference>
<feature type="compositionally biased region" description="Polar residues" evidence="2">
    <location>
        <begin position="177"/>
        <end position="199"/>
    </location>
</feature>
<dbReference type="PROSITE" id="PS51420">
    <property type="entry name" value="RHO"/>
    <property type="match status" value="1"/>
</dbReference>
<dbReference type="Pfam" id="PF00071">
    <property type="entry name" value="Ras"/>
    <property type="match status" value="1"/>
</dbReference>
<gene>
    <name evidence="3" type="ORF">M9Y10_013046</name>
</gene>
<dbReference type="Gene3D" id="3.40.50.300">
    <property type="entry name" value="P-loop containing nucleotide triphosphate hydrolases"/>
    <property type="match status" value="1"/>
</dbReference>
<comment type="caution">
    <text evidence="3">The sequence shown here is derived from an EMBL/GenBank/DDBJ whole genome shotgun (WGS) entry which is preliminary data.</text>
</comment>
<dbReference type="InterPro" id="IPR005225">
    <property type="entry name" value="Small_GTP-bd"/>
</dbReference>
<dbReference type="SMART" id="SM00175">
    <property type="entry name" value="RAB"/>
    <property type="match status" value="1"/>
</dbReference>
<evidence type="ECO:0000313" key="3">
    <source>
        <dbReference type="EMBL" id="KAK8857947.1"/>
    </source>
</evidence>
<evidence type="ECO:0008006" key="5">
    <source>
        <dbReference type="Google" id="ProtNLM"/>
    </source>
</evidence>
<dbReference type="PROSITE" id="PS51421">
    <property type="entry name" value="RAS"/>
    <property type="match status" value="1"/>
</dbReference>
<dbReference type="PROSITE" id="PS51419">
    <property type="entry name" value="RAB"/>
    <property type="match status" value="1"/>
</dbReference>
<dbReference type="PANTHER" id="PTHR47978">
    <property type="match status" value="1"/>
</dbReference>
<evidence type="ECO:0000256" key="1">
    <source>
        <dbReference type="ARBA" id="ARBA00022741"/>
    </source>
</evidence>
<name>A0ABR2I600_9EUKA</name>
<dbReference type="InterPro" id="IPR001806">
    <property type="entry name" value="Small_GTPase"/>
</dbReference>